<dbReference type="PANTHER" id="PTHR30487:SF0">
    <property type="entry name" value="PREPILIN LEADER PEPTIDASE_N-METHYLTRANSFERASE-RELATED"/>
    <property type="match status" value="1"/>
</dbReference>
<evidence type="ECO:0000256" key="2">
    <source>
        <dbReference type="ARBA" id="ARBA00005801"/>
    </source>
</evidence>
<evidence type="ECO:0000256" key="4">
    <source>
        <dbReference type="ARBA" id="ARBA00022519"/>
    </source>
</evidence>
<gene>
    <name evidence="13" type="ORF">HA46_03475</name>
</gene>
<evidence type="ECO:0000256" key="5">
    <source>
        <dbReference type="ARBA" id="ARBA00022692"/>
    </source>
</evidence>
<feature type="transmembrane region" description="Helical" evidence="10">
    <location>
        <begin position="107"/>
        <end position="125"/>
    </location>
</feature>
<feature type="transmembrane region" description="Helical" evidence="10">
    <location>
        <begin position="132"/>
        <end position="153"/>
    </location>
</feature>
<dbReference type="EC" id="3.4.23.43" evidence="9"/>
<feature type="transmembrane region" description="Helical" evidence="10">
    <location>
        <begin position="159"/>
        <end position="176"/>
    </location>
</feature>
<dbReference type="PANTHER" id="PTHR30487">
    <property type="entry name" value="TYPE 4 PREPILIN-LIKE PROTEINS LEADER PEPTIDE-PROCESSING ENZYME"/>
    <property type="match status" value="1"/>
</dbReference>
<evidence type="ECO:0000256" key="9">
    <source>
        <dbReference type="RuleBase" id="RU003794"/>
    </source>
</evidence>
<dbReference type="Proteomes" id="UP000193785">
    <property type="component" value="Unassembled WGS sequence"/>
</dbReference>
<keyword evidence="9" id="KW-0645">Protease</keyword>
<name>A0ABX3UVW3_9GAMM</name>
<keyword evidence="6 10" id="KW-1133">Transmembrane helix</keyword>
<dbReference type="InterPro" id="IPR010627">
    <property type="entry name" value="Prepilin_pept_A24_N"/>
</dbReference>
<feature type="transmembrane region" description="Helical" evidence="10">
    <location>
        <begin position="6"/>
        <end position="27"/>
    </location>
</feature>
<feature type="transmembrane region" description="Helical" evidence="10">
    <location>
        <begin position="211"/>
        <end position="230"/>
    </location>
</feature>
<evidence type="ECO:0000256" key="8">
    <source>
        <dbReference type="RuleBase" id="RU003793"/>
    </source>
</evidence>
<keyword evidence="9" id="KW-0489">Methyltransferase</keyword>
<dbReference type="InterPro" id="IPR014032">
    <property type="entry name" value="Peptidase_A24A_bac"/>
</dbReference>
<keyword evidence="14" id="KW-1185">Reference proteome</keyword>
<evidence type="ECO:0000259" key="12">
    <source>
        <dbReference type="Pfam" id="PF06750"/>
    </source>
</evidence>
<comment type="function">
    <text evidence="9">Plays an essential role in type IV pili and type II pseudopili formation by proteolytically removing the leader sequence from substrate proteins and subsequently monomethylating the alpha-amino group of the newly exposed N-terminal phenylalanine.</text>
</comment>
<keyword evidence="9" id="KW-0808">Transferase</keyword>
<organism evidence="13 14">
    <name type="scientific">Pantoea septica</name>
    <dbReference type="NCBI Taxonomy" id="472695"/>
    <lineage>
        <taxon>Bacteria</taxon>
        <taxon>Pseudomonadati</taxon>
        <taxon>Pseudomonadota</taxon>
        <taxon>Gammaproteobacteria</taxon>
        <taxon>Enterobacterales</taxon>
        <taxon>Erwiniaceae</taxon>
        <taxon>Pantoea</taxon>
    </lineage>
</organism>
<protein>
    <recommendedName>
        <fullName evidence="9">Prepilin leader peptidase/N-methyltransferase</fullName>
        <ecNumber evidence="9">2.1.1.-</ecNumber>
        <ecNumber evidence="9">3.4.23.43</ecNumber>
    </recommendedName>
</protein>
<comment type="similarity">
    <text evidence="2 8">Belongs to the peptidase A24 family.</text>
</comment>
<dbReference type="InterPro" id="IPR050882">
    <property type="entry name" value="Prepilin_peptidase/N-MTase"/>
</dbReference>
<sequence>MSYDLLCWLLLAAAALCVGSFLNVVIYRLPLMVLQPQPGFSLLVPRSHCPRCKTPVRAGDCLPLLGWLRLRGRCRYCSHLISWRYPAIEIAALAISLLLAWQLPWNGALLAALVMSGFLLALSLIDLRVQLLPDALTLPLLWLGLLFQALGVLPRSSPADAILGAASGYLLFRLLAWTWRLFRHREALGGGDALLLAALGAWLGWQPLPLLLLIASCAGLSAALLARLCMQRPLHLPLPFGPCLALAGEALLLDRLTSCYG</sequence>
<dbReference type="PRINTS" id="PR00864">
    <property type="entry name" value="PREPILNPTASE"/>
</dbReference>
<comment type="caution">
    <text evidence="13">The sequence shown here is derived from an EMBL/GenBank/DDBJ whole genome shotgun (WGS) entry which is preliminary data.</text>
</comment>
<keyword evidence="4" id="KW-0997">Cell inner membrane</keyword>
<evidence type="ECO:0000256" key="1">
    <source>
        <dbReference type="ARBA" id="ARBA00004429"/>
    </source>
</evidence>
<reference evidence="13 14" key="1">
    <citation type="journal article" date="2017" name="Antonie Van Leeuwenhoek">
        <title>Phylogenomic resolution of the bacterial genus Pantoea and its relationship with Erwinia and Tatumella.</title>
        <authorList>
            <person name="Palmer M."/>
            <person name="Steenkamp E.T."/>
            <person name="Coetzee M.P."/>
            <person name="Chan W.Y."/>
            <person name="van Zyl E."/>
            <person name="De Maayer P."/>
            <person name="Coutinho T.A."/>
            <person name="Blom J."/>
            <person name="Smits T.H."/>
            <person name="Duffy B."/>
            <person name="Venter S.N."/>
        </authorList>
    </citation>
    <scope>NUCLEOTIDE SEQUENCE [LARGE SCALE GENOMIC DNA]</scope>
    <source>
        <strain evidence="13 14">LMG 5345</strain>
    </source>
</reference>
<dbReference type="EC" id="2.1.1.-" evidence="9"/>
<evidence type="ECO:0000313" key="14">
    <source>
        <dbReference type="Proteomes" id="UP000193785"/>
    </source>
</evidence>
<dbReference type="Gene3D" id="1.20.120.1220">
    <property type="match status" value="1"/>
</dbReference>
<keyword evidence="9" id="KW-0378">Hydrolase</keyword>
<evidence type="ECO:0000256" key="6">
    <source>
        <dbReference type="ARBA" id="ARBA00022989"/>
    </source>
</evidence>
<comment type="catalytic activity">
    <reaction evidence="9">
        <text>Typically cleaves a -Gly-|-Phe- bond to release an N-terminal, basic peptide of 5-8 residues from type IV prepilin, and then N-methylates the new N-terminal amino group, the methyl donor being S-adenosyl-L-methionine.</text>
        <dbReference type="EC" id="3.4.23.43"/>
    </reaction>
</comment>
<keyword evidence="7 10" id="KW-0472">Membrane</keyword>
<evidence type="ECO:0000256" key="10">
    <source>
        <dbReference type="SAM" id="Phobius"/>
    </source>
</evidence>
<evidence type="ECO:0000256" key="7">
    <source>
        <dbReference type="ARBA" id="ARBA00023136"/>
    </source>
</evidence>
<evidence type="ECO:0000259" key="11">
    <source>
        <dbReference type="Pfam" id="PF01478"/>
    </source>
</evidence>
<comment type="subcellular location">
    <subcellularLocation>
        <location evidence="1">Cell inner membrane</location>
        <topology evidence="1">Multi-pass membrane protein</topology>
    </subcellularLocation>
    <subcellularLocation>
        <location evidence="9">Cell membrane</location>
        <topology evidence="9">Multi-pass membrane protein</topology>
    </subcellularLocation>
</comment>
<dbReference type="InterPro" id="IPR000045">
    <property type="entry name" value="Prepilin_IV_endopep_pep"/>
</dbReference>
<accession>A0ABX3UVW3</accession>
<evidence type="ECO:0000256" key="3">
    <source>
        <dbReference type="ARBA" id="ARBA00022475"/>
    </source>
</evidence>
<keyword evidence="5 9" id="KW-0812">Transmembrane</keyword>
<keyword evidence="9" id="KW-0511">Multifunctional enzyme</keyword>
<dbReference type="RefSeq" id="WP_033791987.1">
    <property type="nucleotide sequence ID" value="NZ_CCAQ010000014.1"/>
</dbReference>
<dbReference type="Pfam" id="PF01478">
    <property type="entry name" value="Peptidase_A24"/>
    <property type="match status" value="1"/>
</dbReference>
<proteinExistence type="inferred from homology"/>
<dbReference type="Pfam" id="PF06750">
    <property type="entry name" value="A24_N_bact"/>
    <property type="match status" value="1"/>
</dbReference>
<dbReference type="EMBL" id="MLJJ01000004">
    <property type="protein sequence ID" value="ORN02619.1"/>
    <property type="molecule type" value="Genomic_DNA"/>
</dbReference>
<keyword evidence="3" id="KW-1003">Cell membrane</keyword>
<evidence type="ECO:0000313" key="13">
    <source>
        <dbReference type="EMBL" id="ORN02619.1"/>
    </source>
</evidence>
<feature type="domain" description="Prepilin type IV endopeptidase peptidase" evidence="11">
    <location>
        <begin position="113"/>
        <end position="222"/>
    </location>
</feature>
<feature type="domain" description="Prepilin peptidase A24 N-terminal" evidence="12">
    <location>
        <begin position="15"/>
        <end position="102"/>
    </location>
</feature>